<gene>
    <name evidence="2" type="primary">Cnig_chr_IV.g14873</name>
    <name evidence="2" type="ORF">B9Z55_014873</name>
</gene>
<reference evidence="3" key="1">
    <citation type="submission" date="2017-10" db="EMBL/GenBank/DDBJ databases">
        <title>Rapid genome shrinkage in a self-fertile nematode reveals novel sperm competition proteins.</title>
        <authorList>
            <person name="Yin D."/>
            <person name="Schwarz E.M."/>
            <person name="Thomas C.G."/>
            <person name="Felde R.L."/>
            <person name="Korf I.F."/>
            <person name="Cutter A.D."/>
            <person name="Schartner C.M."/>
            <person name="Ralston E.J."/>
            <person name="Meyer B.J."/>
            <person name="Haag E.S."/>
        </authorList>
    </citation>
    <scope>NUCLEOTIDE SEQUENCE [LARGE SCALE GENOMIC DNA]</scope>
    <source>
        <strain evidence="3">JU1422</strain>
    </source>
</reference>
<organism evidence="2 3">
    <name type="scientific">Caenorhabditis nigoni</name>
    <dbReference type="NCBI Taxonomy" id="1611254"/>
    <lineage>
        <taxon>Eukaryota</taxon>
        <taxon>Metazoa</taxon>
        <taxon>Ecdysozoa</taxon>
        <taxon>Nematoda</taxon>
        <taxon>Chromadorea</taxon>
        <taxon>Rhabditida</taxon>
        <taxon>Rhabditina</taxon>
        <taxon>Rhabditomorpha</taxon>
        <taxon>Rhabditoidea</taxon>
        <taxon>Rhabditidae</taxon>
        <taxon>Peloderinae</taxon>
        <taxon>Caenorhabditis</taxon>
    </lineage>
</organism>
<comment type="caution">
    <text evidence="2">The sequence shown here is derived from an EMBL/GenBank/DDBJ whole genome shotgun (WGS) entry which is preliminary data.</text>
</comment>
<dbReference type="AlphaFoldDB" id="A0A2G5U7W4"/>
<accession>A0A2G5U7W4</accession>
<sequence>MLGIPRTPGRAPRFNSSGMHTPNFKIQKQSTPMPYDHFLHAAVSLKQHIVFGEQSHCPIATPVQSQMFAPAHTSTPATVRPALLPPWELPKTIAVRGRLPSTIGFNEEEELSLDTSPESQARPASVPLVNRELFRSEIPARPKTAEPVEIRKPSSPSRKRNMKLTLAKTPYCARPTQSWLNRIKAPRDD</sequence>
<dbReference type="Proteomes" id="UP000230233">
    <property type="component" value="Chromosome IV"/>
</dbReference>
<feature type="compositionally biased region" description="Basic and acidic residues" evidence="1">
    <location>
        <begin position="137"/>
        <end position="152"/>
    </location>
</feature>
<dbReference type="STRING" id="1611254.A0A2G5U7W4"/>
<feature type="region of interest" description="Disordered" evidence="1">
    <location>
        <begin position="137"/>
        <end position="168"/>
    </location>
</feature>
<keyword evidence="3" id="KW-1185">Reference proteome</keyword>
<evidence type="ECO:0000313" key="3">
    <source>
        <dbReference type="Proteomes" id="UP000230233"/>
    </source>
</evidence>
<name>A0A2G5U7W4_9PELO</name>
<dbReference type="OrthoDB" id="5798944at2759"/>
<evidence type="ECO:0000256" key="1">
    <source>
        <dbReference type="SAM" id="MobiDB-lite"/>
    </source>
</evidence>
<feature type="region of interest" description="Disordered" evidence="1">
    <location>
        <begin position="1"/>
        <end position="27"/>
    </location>
</feature>
<evidence type="ECO:0000313" key="2">
    <source>
        <dbReference type="EMBL" id="PIC35553.1"/>
    </source>
</evidence>
<dbReference type="EMBL" id="PDUG01000004">
    <property type="protein sequence ID" value="PIC35553.1"/>
    <property type="molecule type" value="Genomic_DNA"/>
</dbReference>
<proteinExistence type="predicted"/>
<feature type="compositionally biased region" description="Polar residues" evidence="1">
    <location>
        <begin position="14"/>
        <end position="27"/>
    </location>
</feature>
<protein>
    <submittedName>
        <fullName evidence="2">Uncharacterized protein</fullName>
    </submittedName>
</protein>